<protein>
    <recommendedName>
        <fullName evidence="4">Pentapeptide repeat-containing protein</fullName>
    </recommendedName>
</protein>
<dbReference type="Pfam" id="PF13576">
    <property type="entry name" value="Pentapeptide_3"/>
    <property type="match status" value="2"/>
</dbReference>
<accession>A0A059F7K8</accession>
<evidence type="ECO:0008006" key="4">
    <source>
        <dbReference type="Google" id="ProtNLM"/>
    </source>
</evidence>
<feature type="transmembrane region" description="Helical" evidence="1">
    <location>
        <begin position="686"/>
        <end position="706"/>
    </location>
</feature>
<dbReference type="STRING" id="1280952.HJA_15609"/>
<dbReference type="OrthoDB" id="7623072at2"/>
<reference evidence="2 3" key="1">
    <citation type="journal article" date="2014" name="Antonie Van Leeuwenhoek">
        <title>Hyphomonas beringensis sp. nov. and Hyphomonas chukchiensis sp. nov., isolated from surface seawater of the Bering Sea and Chukchi Sea.</title>
        <authorList>
            <person name="Li C."/>
            <person name="Lai Q."/>
            <person name="Li G."/>
            <person name="Dong C."/>
            <person name="Wang J."/>
            <person name="Liao Y."/>
            <person name="Shao Z."/>
        </authorList>
    </citation>
    <scope>NUCLEOTIDE SEQUENCE [LARGE SCALE GENOMIC DNA]</scope>
    <source>
        <strain evidence="2 3">VP2</strain>
    </source>
</reference>
<keyword evidence="1" id="KW-0812">Transmembrane</keyword>
<sequence>MAISQKWWDRWWEEDYSWDGLAEKDWEGWVVPKDGVPVPAVDGVDGRQATLQDYWRRAGLAEDIERPEFQCPQTGRRFTRVHLPLAFRDGSQTLKGTKDAAFSAELNDILKAELARPILETRSVFLWRTDGPDNRLQWQGAVLLDFDLDVLSAQSRSEDSRTPVSLQAKHAVFLGDARFASAAFSGDAIFDRAAFSEDAWFDSAAFSGDAWFDSAAFSGDAGFDRAAFSEDAWFDSAAFSGGARFESTAFSGDAWFDSAAFSGEAWFDSAAFSGDAWFNSTAFSGDAWFNSAAFSGDASFNSAAFLGDAWFNSAAFLGKADFSGEGRSLTSERVEQSIALSSQAGDKGVALEGRLTGVPAPISIARRSVQRFSAKRAVFLGPADFSNRDILSGSYTDESDFHGAYFFHLFKLHGSVLHRGINFGKTRVELAVERGKTKPSCLPVPDALKAGLENLKRAVPEKPKPPGEGAPDWEKEQYARDAPKWAALYEGGLEAFQEWRRSEAQAFEKGPVEDRIEYFRALEDCYRTLKLFNEDRRDRPEEGRFHRLELIARRRRKRPKYTKLQMLAFWQEKEGIPIWERGLSRIYGGASNYGNSVVLPIVWLFGGVLLFASIYAAMGSLPQHLPTVGEIENALSFSTGRVLPFGPWADPAACSRIGQMLETAGRENCASGAIDYGTWVPFGLRLLASFQSLTAIILVFLSGLAVRRRFQIN</sequence>
<organism evidence="2 3">
    <name type="scientific">Hyphomonas jannaschiana VP2</name>
    <dbReference type="NCBI Taxonomy" id="1280952"/>
    <lineage>
        <taxon>Bacteria</taxon>
        <taxon>Pseudomonadati</taxon>
        <taxon>Pseudomonadota</taxon>
        <taxon>Alphaproteobacteria</taxon>
        <taxon>Hyphomonadales</taxon>
        <taxon>Hyphomonadaceae</taxon>
        <taxon>Hyphomonas</taxon>
    </lineage>
</organism>
<dbReference type="Proteomes" id="UP000024816">
    <property type="component" value="Unassembled WGS sequence"/>
</dbReference>
<evidence type="ECO:0000313" key="2">
    <source>
        <dbReference type="EMBL" id="KCZ86592.1"/>
    </source>
</evidence>
<dbReference type="eggNOG" id="COG1357">
    <property type="taxonomic scope" value="Bacteria"/>
</dbReference>
<dbReference type="AlphaFoldDB" id="A0A059F7K8"/>
<comment type="caution">
    <text evidence="2">The sequence shown here is derived from an EMBL/GenBank/DDBJ whole genome shotgun (WGS) entry which is preliminary data.</text>
</comment>
<name>A0A059F7K8_9PROT</name>
<keyword evidence="1" id="KW-1133">Transmembrane helix</keyword>
<keyword evidence="1" id="KW-0472">Membrane</keyword>
<dbReference type="PATRIC" id="fig|1280952.3.peg.3123"/>
<gene>
    <name evidence="2" type="ORF">HJA_15609</name>
</gene>
<dbReference type="InterPro" id="IPR001646">
    <property type="entry name" value="5peptide_repeat"/>
</dbReference>
<keyword evidence="3" id="KW-1185">Reference proteome</keyword>
<dbReference type="EMBL" id="ARYJ01000013">
    <property type="protein sequence ID" value="KCZ86592.1"/>
    <property type="molecule type" value="Genomic_DNA"/>
</dbReference>
<proteinExistence type="predicted"/>
<dbReference type="RefSeq" id="WP_051597775.1">
    <property type="nucleotide sequence ID" value="NZ_ARYJ01000013.1"/>
</dbReference>
<evidence type="ECO:0000256" key="1">
    <source>
        <dbReference type="SAM" id="Phobius"/>
    </source>
</evidence>
<feature type="transmembrane region" description="Helical" evidence="1">
    <location>
        <begin position="597"/>
        <end position="618"/>
    </location>
</feature>
<evidence type="ECO:0000313" key="3">
    <source>
        <dbReference type="Proteomes" id="UP000024816"/>
    </source>
</evidence>